<organism evidence="2 3">
    <name type="scientific">Thermococcus chitonophagus</name>
    <dbReference type="NCBI Taxonomy" id="54262"/>
    <lineage>
        <taxon>Archaea</taxon>
        <taxon>Methanobacteriati</taxon>
        <taxon>Methanobacteriota</taxon>
        <taxon>Thermococci</taxon>
        <taxon>Thermococcales</taxon>
        <taxon>Thermococcaceae</taxon>
        <taxon>Thermococcus</taxon>
    </lineage>
</organism>
<proteinExistence type="predicted"/>
<keyword evidence="4" id="KW-1185">Reference proteome</keyword>
<sequence length="298" mass="35046">MTRLERLLQDLALRLPEREIRKAGEVILAFRELSTVPVSPLYPRNFHPLLRLRKRLGGIDKEVLVSPIDLSIITNANMPAWKRIFDFHLDTDFVERTSIRGVECLLVGNKANLRRVYSLLSNLIPAMREPPRKIYSLGDEVYLKFEGDRFVKLKMIGSTLELEPYNIPLSQLSRIFGRATFILDSLFHAKNAAFYRLLFAVSLDTFGHFYEFFMKHVYPKLPPEHREFLEEMHDYRNFLQLLYFNLSRMNIDRVEDEVGIIIRRRSRPERPLELGILFREGRVEVSDRVSRAQINLLV</sequence>
<evidence type="ECO:0000313" key="3">
    <source>
        <dbReference type="Proteomes" id="UP000093069"/>
    </source>
</evidence>
<dbReference type="OrthoDB" id="85873at2157"/>
<evidence type="ECO:0000313" key="4">
    <source>
        <dbReference type="Proteomes" id="UP000250189"/>
    </source>
</evidence>
<reference evidence="1 4" key="3">
    <citation type="submission" date="2016-04" db="EMBL/GenBank/DDBJ databases">
        <title>Complete genome sequence of Thermococcus chitonophagus type strain GC74.</title>
        <authorList>
            <person name="Oger P.M."/>
        </authorList>
    </citation>
    <scope>NUCLEOTIDE SEQUENCE [LARGE SCALE GENOMIC DNA]</scope>
    <source>
        <strain evidence="1 4">GC74</strain>
    </source>
</reference>
<gene>
    <name evidence="1" type="ORF">A3L04_07725</name>
    <name evidence="2" type="ORF">CHITON_1674</name>
</gene>
<reference evidence="2" key="1">
    <citation type="submission" date="2016-01" db="EMBL/GenBank/DDBJ databases">
        <authorList>
            <person name="Oliw E.H."/>
        </authorList>
    </citation>
    <scope>NUCLEOTIDE SEQUENCE</scope>
    <source>
        <strain evidence="2">1</strain>
    </source>
</reference>
<dbReference type="EMBL" id="CP015193">
    <property type="protein sequence ID" value="ASJ16971.1"/>
    <property type="molecule type" value="Genomic_DNA"/>
</dbReference>
<name>A0A160VTE5_9EURY</name>
<dbReference type="KEGG" id="tch:CHITON_1674"/>
<dbReference type="EMBL" id="LN999010">
    <property type="protein sequence ID" value="CUX78453.1"/>
    <property type="molecule type" value="Genomic_DNA"/>
</dbReference>
<dbReference type="STRING" id="54262.CHITON_1674"/>
<evidence type="ECO:0000313" key="2">
    <source>
        <dbReference type="EMBL" id="CUX78453.1"/>
    </source>
</evidence>
<dbReference type="Proteomes" id="UP000093069">
    <property type="component" value="Chromosome I"/>
</dbReference>
<reference evidence="3" key="2">
    <citation type="submission" date="2016-01" db="EMBL/GenBank/DDBJ databases">
        <authorList>
            <person name="Vorgias C.E."/>
        </authorList>
    </citation>
    <scope>NUCLEOTIDE SEQUENCE [LARGE SCALE GENOMIC DNA]</scope>
</reference>
<accession>A0A160VTE5</accession>
<dbReference type="AlphaFoldDB" id="A0A160VTE5"/>
<evidence type="ECO:0000313" key="1">
    <source>
        <dbReference type="EMBL" id="ASJ16971.1"/>
    </source>
</evidence>
<dbReference type="Proteomes" id="UP000250189">
    <property type="component" value="Chromosome"/>
</dbReference>
<protein>
    <submittedName>
        <fullName evidence="2">Uncharacterized protein</fullName>
    </submittedName>
</protein>